<dbReference type="Proteomes" id="UP001283361">
    <property type="component" value="Unassembled WGS sequence"/>
</dbReference>
<reference evidence="1" key="1">
    <citation type="journal article" date="2023" name="G3 (Bethesda)">
        <title>A reference genome for the long-term kleptoplast-retaining sea slug Elysia crispata morphotype clarki.</title>
        <authorList>
            <person name="Eastman K.E."/>
            <person name="Pendleton A.L."/>
            <person name="Shaikh M.A."/>
            <person name="Suttiyut T."/>
            <person name="Ogas R."/>
            <person name="Tomko P."/>
            <person name="Gavelis G."/>
            <person name="Widhalm J.R."/>
            <person name="Wisecaver J.H."/>
        </authorList>
    </citation>
    <scope>NUCLEOTIDE SEQUENCE</scope>
    <source>
        <strain evidence="1">ECLA1</strain>
    </source>
</reference>
<evidence type="ECO:0000313" key="2">
    <source>
        <dbReference type="Proteomes" id="UP001283361"/>
    </source>
</evidence>
<sequence length="560" mass="63888">MPTDISEPISIYEIQFKVNIVKSLSGVFSLDLPNNDDFFTALFNAHDAAILTFGQVFSSYAMGVLKEHDGIYIFDSHSRDEDGLCVCDGYACVIKHNTIEGVVQFTMQMSQSVGLSRECLFEVVSVDVDDVTFSTANQFHGAAYSVNDNDSDDDVMPLAYLASNRTHTALPNNQILGDHGDDSGKDRFPLAELLGHDEQNQLAEMEETLTQDENDMDLIPTIKDLLHCSESDISSDDAMPNLIDFGLRYMNDAQKYYTSDCANSSYTSQLSDSAGHSALASPCPVTARQSRKRKRIVEDWKVNVNKWLRNAVYGYRNGQGHCNIWSEVDAMRGSNEIASYVFSYLNELINQQVKYVILFSDSCGEQKRNKKILSVLWYALGTMRFRSIEHVSGHSQNEGDSMHSTIERSSRNIAVYTPNQWAQQMRSAKRKRPRYIVKKLDKTDFYNLKKAAELLRNFELDTQKDKIRWLIVKRFKLTAEQPNIVSVYYDYGENCRKLNLSQKQRTVSNVRDPSMVRLENVSLTPYPLQKDKYSDLMQLCDRNIIPHAHHSFFKELPNIE</sequence>
<keyword evidence="2" id="KW-1185">Reference proteome</keyword>
<dbReference type="AlphaFoldDB" id="A0AAE1ECY9"/>
<protein>
    <submittedName>
        <fullName evidence="1">Uncharacterized protein</fullName>
    </submittedName>
</protein>
<dbReference type="PANTHER" id="PTHR10773">
    <property type="entry name" value="DNA-DIRECTED RNA POLYMERASES I, II, AND III SUBUNIT RPABC2"/>
    <property type="match status" value="1"/>
</dbReference>
<name>A0AAE1ECY9_9GAST</name>
<organism evidence="1 2">
    <name type="scientific">Elysia crispata</name>
    <name type="common">lettuce slug</name>
    <dbReference type="NCBI Taxonomy" id="231223"/>
    <lineage>
        <taxon>Eukaryota</taxon>
        <taxon>Metazoa</taxon>
        <taxon>Spiralia</taxon>
        <taxon>Lophotrochozoa</taxon>
        <taxon>Mollusca</taxon>
        <taxon>Gastropoda</taxon>
        <taxon>Heterobranchia</taxon>
        <taxon>Euthyneura</taxon>
        <taxon>Panpulmonata</taxon>
        <taxon>Sacoglossa</taxon>
        <taxon>Placobranchoidea</taxon>
        <taxon>Plakobranchidae</taxon>
        <taxon>Elysia</taxon>
    </lineage>
</organism>
<accession>A0AAE1ECY9</accession>
<proteinExistence type="predicted"/>
<dbReference type="EMBL" id="JAWDGP010000204">
    <property type="protein sequence ID" value="KAK3802981.1"/>
    <property type="molecule type" value="Genomic_DNA"/>
</dbReference>
<dbReference type="PANTHER" id="PTHR10773:SF19">
    <property type="match status" value="1"/>
</dbReference>
<dbReference type="Gene3D" id="3.90.70.120">
    <property type="match status" value="1"/>
</dbReference>
<evidence type="ECO:0000313" key="1">
    <source>
        <dbReference type="EMBL" id="KAK3802981.1"/>
    </source>
</evidence>
<comment type="caution">
    <text evidence="1">The sequence shown here is derived from an EMBL/GenBank/DDBJ whole genome shotgun (WGS) entry which is preliminary data.</text>
</comment>
<gene>
    <name evidence="1" type="ORF">RRG08_051736</name>
</gene>